<reference evidence="4" key="2">
    <citation type="journal article" date="2021" name="Genome Biol. Evol.">
        <title>Developing a high-quality reference genome for a parasitic bivalve with doubly uniparental inheritance (Bivalvia: Unionida).</title>
        <authorList>
            <person name="Smith C.H."/>
        </authorList>
    </citation>
    <scope>NUCLEOTIDE SEQUENCE</scope>
    <source>
        <strain evidence="4">CHS0354</strain>
        <tissue evidence="4">Mantle</tissue>
    </source>
</reference>
<reference evidence="4" key="3">
    <citation type="submission" date="2023-05" db="EMBL/GenBank/DDBJ databases">
        <authorList>
            <person name="Smith C.H."/>
        </authorList>
    </citation>
    <scope>NUCLEOTIDE SEQUENCE</scope>
    <source>
        <strain evidence="4">CHS0354</strain>
        <tissue evidence="4">Mantle</tissue>
    </source>
</reference>
<accession>A0AAE0RVL3</accession>
<dbReference type="Pfam" id="PF16026">
    <property type="entry name" value="MIEAP"/>
    <property type="match status" value="1"/>
</dbReference>
<dbReference type="EMBL" id="JAEAOA010002071">
    <property type="protein sequence ID" value="KAK3580436.1"/>
    <property type="molecule type" value="Genomic_DNA"/>
</dbReference>
<protein>
    <recommendedName>
        <fullName evidence="3">Mitochondria-eating protein C-terminal domain-containing protein</fullName>
    </recommendedName>
</protein>
<dbReference type="InterPro" id="IPR031981">
    <property type="entry name" value="MIEAP_C"/>
</dbReference>
<feature type="region of interest" description="Disordered" evidence="2">
    <location>
        <begin position="284"/>
        <end position="327"/>
    </location>
</feature>
<evidence type="ECO:0000259" key="3">
    <source>
        <dbReference type="Pfam" id="PF16026"/>
    </source>
</evidence>
<evidence type="ECO:0000313" key="5">
    <source>
        <dbReference type="Proteomes" id="UP001195483"/>
    </source>
</evidence>
<gene>
    <name evidence="4" type="ORF">CHS0354_035478</name>
</gene>
<evidence type="ECO:0000256" key="1">
    <source>
        <dbReference type="SAM" id="Coils"/>
    </source>
</evidence>
<feature type="coiled-coil region" evidence="1">
    <location>
        <begin position="23"/>
        <end position="50"/>
    </location>
</feature>
<organism evidence="4 5">
    <name type="scientific">Potamilus streckersoni</name>
    <dbReference type="NCBI Taxonomy" id="2493646"/>
    <lineage>
        <taxon>Eukaryota</taxon>
        <taxon>Metazoa</taxon>
        <taxon>Spiralia</taxon>
        <taxon>Lophotrochozoa</taxon>
        <taxon>Mollusca</taxon>
        <taxon>Bivalvia</taxon>
        <taxon>Autobranchia</taxon>
        <taxon>Heteroconchia</taxon>
        <taxon>Palaeoheterodonta</taxon>
        <taxon>Unionida</taxon>
        <taxon>Unionoidea</taxon>
        <taxon>Unionidae</taxon>
        <taxon>Ambleminae</taxon>
        <taxon>Lampsilini</taxon>
        <taxon>Potamilus</taxon>
    </lineage>
</organism>
<dbReference type="Proteomes" id="UP001195483">
    <property type="component" value="Unassembled WGS sequence"/>
</dbReference>
<proteinExistence type="predicted"/>
<dbReference type="AlphaFoldDB" id="A0AAE0RVL3"/>
<keyword evidence="5" id="KW-1185">Reference proteome</keyword>
<evidence type="ECO:0000313" key="4">
    <source>
        <dbReference type="EMBL" id="KAK3580436.1"/>
    </source>
</evidence>
<comment type="caution">
    <text evidence="4">The sequence shown here is derived from an EMBL/GenBank/DDBJ whole genome shotgun (WGS) entry which is preliminary data.</text>
</comment>
<reference evidence="4" key="1">
    <citation type="journal article" date="2021" name="Genome Biol. Evol.">
        <title>A High-Quality Reference Genome for a Parasitic Bivalve with Doubly Uniparental Inheritance (Bivalvia: Unionida).</title>
        <authorList>
            <person name="Smith C.H."/>
        </authorList>
    </citation>
    <scope>NUCLEOTIDE SEQUENCE</scope>
    <source>
        <strain evidence="4">CHS0354</strain>
    </source>
</reference>
<keyword evidence="1" id="KW-0175">Coiled coil</keyword>
<sequence>MYEYSVVNLRFIYGADDKEGTYKEEYEQKIADLEAEKQQLRDAIDLLTARLSETGALRFTENNPYIVDLSDDNRHDKLAEQMSELYDNEWTNAFQHLTETEGLQDEETVTRLLNILKKIYTICLKFTRKQTEDLKKAILSYLGLSAENKDDVAVMETEKILREYRLTQLEPTLGCIIKDIKDQLKDELEGKVHNTVDKYIQKCTHLCWFMDIKTPQMHLDFDMTQRNETPGDDGNDFPSHFDTTKFVSYTKVGMYVEYIVWPALFLYKNGPIIKKGVAQGLNRKPEVQKPNVKKNGDTSSNIDDKSVIDTDQGQDGDNSKSDITKHKDEDDNTSICLYYAGDVVHNIDSEMTVHSNSPNIDGYDLSDGKQDDVSPYEDIAAKLLDEKCQDDRLSNATKVSKKDETFRSPDESDIEELIFGNDDNTEQNAISGFE</sequence>
<name>A0AAE0RVL3_9BIVA</name>
<evidence type="ECO:0000256" key="2">
    <source>
        <dbReference type="SAM" id="MobiDB-lite"/>
    </source>
</evidence>
<feature type="compositionally biased region" description="Basic and acidic residues" evidence="2">
    <location>
        <begin position="317"/>
        <end position="327"/>
    </location>
</feature>
<feature type="domain" description="Mitochondria-eating protein C-terminal" evidence="3">
    <location>
        <begin position="74"/>
        <end position="278"/>
    </location>
</feature>